<feature type="region of interest" description="Disordered" evidence="1">
    <location>
        <begin position="289"/>
        <end position="340"/>
    </location>
</feature>
<proteinExistence type="predicted"/>
<feature type="compositionally biased region" description="Low complexity" evidence="1">
    <location>
        <begin position="2144"/>
        <end position="2159"/>
    </location>
</feature>
<feature type="domain" description="Cep192-like" evidence="7">
    <location>
        <begin position="1958"/>
        <end position="2135"/>
    </location>
</feature>
<dbReference type="EMBL" id="JANPWB010000004">
    <property type="protein sequence ID" value="KAJ1190861.1"/>
    <property type="molecule type" value="Genomic_DNA"/>
</dbReference>
<reference evidence="9" key="1">
    <citation type="journal article" date="2022" name="bioRxiv">
        <title>Sequencing and chromosome-scale assembly of the giantPleurodeles waltlgenome.</title>
        <authorList>
            <person name="Brown T."/>
            <person name="Elewa A."/>
            <person name="Iarovenko S."/>
            <person name="Subramanian E."/>
            <person name="Araus A.J."/>
            <person name="Petzold A."/>
            <person name="Susuki M."/>
            <person name="Suzuki K.-i.T."/>
            <person name="Hayashi T."/>
            <person name="Toyoda A."/>
            <person name="Oliveira C."/>
            <person name="Osipova E."/>
            <person name="Leigh N.D."/>
            <person name="Simon A."/>
            <person name="Yun M.H."/>
        </authorList>
    </citation>
    <scope>NUCLEOTIDE SEQUENCE</scope>
    <source>
        <strain evidence="9">20211129_DDA</strain>
        <tissue evidence="9">Liver</tissue>
    </source>
</reference>
<dbReference type="Proteomes" id="UP001066276">
    <property type="component" value="Chromosome 2_2"/>
</dbReference>
<feature type="domain" description="Cep192-like" evidence="3">
    <location>
        <begin position="1558"/>
        <end position="1715"/>
    </location>
</feature>
<dbReference type="Pfam" id="PF22073">
    <property type="entry name" value="Cep192_D4"/>
    <property type="match status" value="1"/>
</dbReference>
<feature type="region of interest" description="Disordered" evidence="1">
    <location>
        <begin position="903"/>
        <end position="922"/>
    </location>
</feature>
<dbReference type="Pfam" id="PF22064">
    <property type="entry name" value="Cep192_D2"/>
    <property type="match status" value="1"/>
</dbReference>
<dbReference type="GO" id="GO:0090307">
    <property type="term" value="P:mitotic spindle assembly"/>
    <property type="evidence" value="ECO:0007669"/>
    <property type="project" value="TreeGrafter"/>
</dbReference>
<dbReference type="Pfam" id="PF25763">
    <property type="entry name" value="Aurora-A_bind_CEP192"/>
    <property type="match status" value="1"/>
</dbReference>
<organism evidence="9 10">
    <name type="scientific">Pleurodeles waltl</name>
    <name type="common">Iberian ribbed newt</name>
    <dbReference type="NCBI Taxonomy" id="8319"/>
    <lineage>
        <taxon>Eukaryota</taxon>
        <taxon>Metazoa</taxon>
        <taxon>Chordata</taxon>
        <taxon>Craniata</taxon>
        <taxon>Vertebrata</taxon>
        <taxon>Euteleostomi</taxon>
        <taxon>Amphibia</taxon>
        <taxon>Batrachia</taxon>
        <taxon>Caudata</taxon>
        <taxon>Salamandroidea</taxon>
        <taxon>Salamandridae</taxon>
        <taxon>Pleurodelinae</taxon>
        <taxon>Pleurodeles</taxon>
    </lineage>
</organism>
<evidence type="ECO:0000259" key="8">
    <source>
        <dbReference type="Pfam" id="PF22076"/>
    </source>
</evidence>
<accession>A0AAV7UQB8</accession>
<feature type="region of interest" description="Disordered" evidence="1">
    <location>
        <begin position="872"/>
        <end position="896"/>
    </location>
</feature>
<dbReference type="InterPro" id="IPR054089">
    <property type="entry name" value="Cep192-like_D3"/>
</dbReference>
<feature type="domain" description="Cep192-like" evidence="2">
    <location>
        <begin position="1435"/>
        <end position="1556"/>
    </location>
</feature>
<feature type="domain" description="Cep192-like" evidence="4">
    <location>
        <begin position="2329"/>
        <end position="2451"/>
    </location>
</feature>
<gene>
    <name evidence="9" type="ORF">NDU88_000180</name>
</gene>
<dbReference type="GO" id="GO:0000242">
    <property type="term" value="C:pericentriolar material"/>
    <property type="evidence" value="ECO:0007669"/>
    <property type="project" value="TreeGrafter"/>
</dbReference>
<dbReference type="InterPro" id="IPR039103">
    <property type="entry name" value="Spd-2/CEP192"/>
</dbReference>
<dbReference type="InterPro" id="IPR054086">
    <property type="entry name" value="Cep192-like_D2"/>
</dbReference>
<dbReference type="Pfam" id="PF25765">
    <property type="entry name" value="PLK4_bind_CEP192"/>
    <property type="match status" value="1"/>
</dbReference>
<dbReference type="Pfam" id="PF22076">
    <property type="entry name" value="Cep192_D6"/>
    <property type="match status" value="1"/>
</dbReference>
<dbReference type="GO" id="GO:0071539">
    <property type="term" value="P:protein localization to centrosome"/>
    <property type="evidence" value="ECO:0007669"/>
    <property type="project" value="InterPro"/>
</dbReference>
<dbReference type="Gene3D" id="2.60.40.10">
    <property type="entry name" value="Immunoglobulins"/>
    <property type="match status" value="2"/>
</dbReference>
<dbReference type="GO" id="GO:0051298">
    <property type="term" value="P:centrosome duplication"/>
    <property type="evidence" value="ECO:0007669"/>
    <property type="project" value="InterPro"/>
</dbReference>
<feature type="region of interest" description="Disordered" evidence="1">
    <location>
        <begin position="701"/>
        <end position="733"/>
    </location>
</feature>
<dbReference type="Pfam" id="PF22067">
    <property type="entry name" value="Cep192_D3"/>
    <property type="match status" value="1"/>
</dbReference>
<dbReference type="Pfam" id="PF22074">
    <property type="entry name" value="Cep192_D5"/>
    <property type="match status" value="1"/>
</dbReference>
<evidence type="ECO:0008006" key="11">
    <source>
        <dbReference type="Google" id="ProtNLM"/>
    </source>
</evidence>
<dbReference type="CDD" id="cd21856">
    <property type="entry name" value="Plk4BD_Cep192"/>
    <property type="match status" value="1"/>
</dbReference>
<evidence type="ECO:0000259" key="4">
    <source>
        <dbReference type="Pfam" id="PF22065"/>
    </source>
</evidence>
<dbReference type="Pfam" id="PF22060">
    <property type="entry name" value="Cep192_D1"/>
    <property type="match status" value="1"/>
</dbReference>
<keyword evidence="10" id="KW-1185">Reference proteome</keyword>
<evidence type="ECO:0000259" key="7">
    <source>
        <dbReference type="Pfam" id="PF22074"/>
    </source>
</evidence>
<evidence type="ECO:0000259" key="3">
    <source>
        <dbReference type="Pfam" id="PF22064"/>
    </source>
</evidence>
<protein>
    <recommendedName>
        <fullName evidence="11">Centrosomal protein of 192 kDa</fullName>
    </recommendedName>
</protein>
<feature type="region of interest" description="Disordered" evidence="1">
    <location>
        <begin position="1186"/>
        <end position="1214"/>
    </location>
</feature>
<dbReference type="InterPro" id="IPR057662">
    <property type="entry name" value="CEP192_Aurora-A_bind"/>
</dbReference>
<dbReference type="GO" id="GO:0005814">
    <property type="term" value="C:centriole"/>
    <property type="evidence" value="ECO:0007669"/>
    <property type="project" value="TreeGrafter"/>
</dbReference>
<dbReference type="InterPro" id="IPR054090">
    <property type="entry name" value="Cep192_Spd-2-like_dom"/>
</dbReference>
<dbReference type="InterPro" id="IPR054087">
    <property type="entry name" value="Cep192-like_D7"/>
</dbReference>
<dbReference type="InterPro" id="IPR054092">
    <property type="entry name" value="Cep192-like_D6"/>
</dbReference>
<dbReference type="PANTHER" id="PTHR16029:SF11">
    <property type="entry name" value="CENTROSOMAL PROTEIN OF 192 KDA"/>
    <property type="match status" value="1"/>
</dbReference>
<dbReference type="InterPro" id="IPR054085">
    <property type="entry name" value="Cep192-like_D1"/>
</dbReference>
<dbReference type="InterPro" id="IPR013783">
    <property type="entry name" value="Ig-like_fold"/>
</dbReference>
<evidence type="ECO:0000259" key="5">
    <source>
        <dbReference type="Pfam" id="PF22067"/>
    </source>
</evidence>
<dbReference type="GO" id="GO:0090222">
    <property type="term" value="P:centrosome-templated microtubule nucleation"/>
    <property type="evidence" value="ECO:0007669"/>
    <property type="project" value="InterPro"/>
</dbReference>
<feature type="domain" description="Cep192/Spd-2-like" evidence="6">
    <location>
        <begin position="1834"/>
        <end position="1952"/>
    </location>
</feature>
<evidence type="ECO:0000313" key="10">
    <source>
        <dbReference type="Proteomes" id="UP001066276"/>
    </source>
</evidence>
<feature type="domain" description="Cep192-like" evidence="8">
    <location>
        <begin position="2201"/>
        <end position="2300"/>
    </location>
</feature>
<name>A0AAV7UQB8_PLEWA</name>
<evidence type="ECO:0000259" key="2">
    <source>
        <dbReference type="Pfam" id="PF22060"/>
    </source>
</evidence>
<feature type="compositionally biased region" description="Basic and acidic residues" evidence="1">
    <location>
        <begin position="714"/>
        <end position="725"/>
    </location>
</feature>
<feature type="region of interest" description="Disordered" evidence="1">
    <location>
        <begin position="2139"/>
        <end position="2164"/>
    </location>
</feature>
<evidence type="ECO:0000313" key="9">
    <source>
        <dbReference type="EMBL" id="KAJ1190861.1"/>
    </source>
</evidence>
<sequence>MSDSSRILDNVSISSNLGLPVAASTVARSKAGFIRHPDVQASYLEEGTTARSSESNPKTVLDSCTKEKCTISFKDDKEENMGGSHHISNVAQNANIKGSNLTCSWSNDDFDQPSISSHSPDTSFGILPLEQMEDLSIGLCTLPLLNKEEKVEALSECKWLSDDVRRAACDNNASLSSFLENEKLLPIADLDECSTDDDVEDDELYDNHLENYFERLVPPGMQREEIEGQELPESPSGSLQSNFLMLRLRVGATGMESDSASDEEVGENLIKEAQQQILRSSSPRLLVDQDYSNSFRPRLEGGNSDEDSEFRRSAEGQVITSSPTVNSDVDGGGNSGSEDDRRVSVLHSFFTNARESRFVKPGLIERNVAGEEQELVDNKYLNDPTCGQKVDSLYLHHVDDKEVAFSVSDSQSTQMLKPAKKQIYFKDKECGHNLKLEEEDQQKTLNDDNVELGLSEAYLSPTSERRAVEYKSNLEDSPKQPLIWLDTQCNSLEGANPHQSVVYQNEKGKWVTDLAYYTPFEKENANEVSTVNVNLSDADFKPASSAIRMIEDDQKEFEKEHRFIQEEVMDIADITLGLGDTSWKLNSNHPYLRASHVAHELEDDDARYRRLSFGEFFGQRSEALGCLEGDFDGKRPSFGYYIRSPEKQDPIVLLRSSCASLGFTDCEEVIKFCDTTLTEEMKNQQPNSTFTVQKVDSAVEKDKPIASTQTGSSEIDKEQHSRRYVDSTNQSDSPLSISTIASAIANASSSADPSQLAAMIMALSNKNRQNPSTHKQNTGLASKDTIWYSSLNSGCISLLDIEKYIKETCVSDEESIRSDMSVADLTWDTSLTKEPAKAPHDDLLTSTIKMKKTGSLSLLGLKESPIGKKNSLGKTLTLSKNGEKPNNIPLGDPGEKTTCECPLPKSKSSAKKHDVESHLPGKSFGIETPIPVKLLESDIKYHMEEFEIKDTMSSSHNGKSVGSLVTGQSNVAIPTADITTEHHQALKLNMQRESPEKPNIAPFKNLKLNNKSIMYKSGGHQVTKNVPSVPGSKRPQESGELLKAAAASTYKNKEKHVNFEHSLSTENVDLKSKLPHPDGNYSEDDHYCFRPSTSPLIHSSPSQDSLTPILSGFYDSPTLTKTSLARVPSADSFPSASLSSSASMSRLSYVSTSDNTLQNTVLAHTPEATMSNSTFQLSTTIIRASPTPSEENAAKDSENVSCQSKEERVSLNTSLKKKLTKSGLQSKNVYNRDEINKSASKMKLGSDAQGIVSKEKIDYVNSVSPSKSSVLYNSKSVNVNVPLIAPETTMKASQTSQLAPSCIFSANALRTNIQDNPYIPISTFKPTAAYSDMFSIHNAALPLCSISTPLAQQYLGSEPSNVNIDLPQYPVGGSAAYGLPARFLDSTSQAGYIQNCVRVGTSFGTNVGPGLLNSMPQLNATGGFTNWETRRSSGFEHVKVPEEIRFPNACCVGIASQTSLSVFNPTGGWLYVNLGTLSVSVNGEKIDTLASQCLIFEKNKAIGPRAASDIKILFVPLRSGIFQYVLSVSSWPVNSNEHPPLQADVLAPKVILTAFAENPSIEVDAGKTSCLDFGDLPSGSWKALPLRLINKTQVTVPIRLIISANAVAWPCFAFSKEPVNSAILKQTDRAIHLVYSSVLSHVMHACYDGQDAEIVVVWVVFRAPPPQQEIEDHKITSEPLGEAEEFLARVDVELESTGPSCVMKSIPLRARAGTPRIHAPQDLQTVYLCAQVGSAAKQLLPLKNAGNISVELNVKCVEKDSDFSVEPNNLVLKPGIEQAVEVSFTPQHLNTISKSVLIIYVKPSGPQYEVMLEGSTENTSTKSTAPSSVSSHIPPILSNKQFMTWGGVTVGSSILQKLILRNNSSSLTQNLRLVVKGQDQDCFQLHNMYGQEERLTHNREISIQPSADREICLMFTPSRVSCMLAKLEIKHSGIHPSQPGIKFTIPLSGYGGTSNIILENVRKLSDSYVLLLNGISNGKMSRATFSLRNTGSRAAYVKTICFMNIQTKTIMDPKVMSVSPESFVLLERTQQIVTVKCYSTPRELNLCNMSTALLGTICFLCGDEVSRQQYRRILSLKPDAARKSLPGNSLLKNINFDEEYQNEKLVKEVCDLPQRLNDIQLFYGTMKRILLSVVGNATPTNPDESPMSSQESLNSESMSRNPDRSIANTSLDVLPVKGPQGPPLSLPVAEQVQQAVDSEVEWTVYPENLNLNALSNSIKDVSGHLKIINYSAIALKFELSWPAHCLTITPQHGIVDPKSSIQIFVSPNTSLAANPSGLPWRGQIYVLCNNGQKVVKVQIRESAALDRAVPSSQPKTPVVHMAKPFSKLPSTCIETKDQTIMFPKTRSGSSSETYIDIRNTKNGDVRWYLSSSEPPYVKEMSVSGEVYRANYTAFRCSRIYGVLEAGETLKIPVSFSPRDKGDYTQYWELESHPLAEPQSKHSLRFHLCGKAVNADYELERDSSGSEDMIKPRRRSSSDASSFTTGKNEVVVRGVYTPINLYRFPPTRVGECSTLKVNFQNKDVTAHMQDRVDSGGINLAPTSLLS</sequence>
<feature type="domain" description="Cep192-like" evidence="5">
    <location>
        <begin position="1718"/>
        <end position="1815"/>
    </location>
</feature>
<evidence type="ECO:0000256" key="1">
    <source>
        <dbReference type="SAM" id="MobiDB-lite"/>
    </source>
</evidence>
<dbReference type="GO" id="GO:0019901">
    <property type="term" value="F:protein kinase binding"/>
    <property type="evidence" value="ECO:0007669"/>
    <property type="project" value="TreeGrafter"/>
</dbReference>
<feature type="region of interest" description="Disordered" evidence="1">
    <location>
        <begin position="2459"/>
        <end position="2482"/>
    </location>
</feature>
<dbReference type="InterPro" id="IPR057665">
    <property type="entry name" value="CEP192_PLK4_bind"/>
</dbReference>
<dbReference type="GO" id="GO:0005737">
    <property type="term" value="C:cytoplasm"/>
    <property type="evidence" value="ECO:0007669"/>
    <property type="project" value="TreeGrafter"/>
</dbReference>
<feature type="compositionally biased region" description="Basic and acidic residues" evidence="1">
    <location>
        <begin position="2459"/>
        <end position="2470"/>
    </location>
</feature>
<dbReference type="InterPro" id="IPR054091">
    <property type="entry name" value="Cep192-like_D5"/>
</dbReference>
<dbReference type="Pfam" id="PF22065">
    <property type="entry name" value="Cep192_D7"/>
    <property type="match status" value="1"/>
</dbReference>
<dbReference type="PANTHER" id="PTHR16029">
    <property type="entry name" value="CENTROSOMAL PROTEIN OF 192 KDA"/>
    <property type="match status" value="1"/>
</dbReference>
<comment type="caution">
    <text evidence="9">The sequence shown here is derived from an EMBL/GenBank/DDBJ whole genome shotgun (WGS) entry which is preliminary data.</text>
</comment>
<evidence type="ECO:0000259" key="6">
    <source>
        <dbReference type="Pfam" id="PF22073"/>
    </source>
</evidence>
<feature type="compositionally biased region" description="Basic and acidic residues" evidence="1">
    <location>
        <begin position="1192"/>
        <end position="1209"/>
    </location>
</feature>